<evidence type="ECO:0000313" key="3">
    <source>
        <dbReference type="Proteomes" id="UP001153269"/>
    </source>
</evidence>
<organism evidence="2 3">
    <name type="scientific">Pleuronectes platessa</name>
    <name type="common">European plaice</name>
    <dbReference type="NCBI Taxonomy" id="8262"/>
    <lineage>
        <taxon>Eukaryota</taxon>
        <taxon>Metazoa</taxon>
        <taxon>Chordata</taxon>
        <taxon>Craniata</taxon>
        <taxon>Vertebrata</taxon>
        <taxon>Euteleostomi</taxon>
        <taxon>Actinopterygii</taxon>
        <taxon>Neopterygii</taxon>
        <taxon>Teleostei</taxon>
        <taxon>Neoteleostei</taxon>
        <taxon>Acanthomorphata</taxon>
        <taxon>Carangaria</taxon>
        <taxon>Pleuronectiformes</taxon>
        <taxon>Pleuronectoidei</taxon>
        <taxon>Pleuronectidae</taxon>
        <taxon>Pleuronectes</taxon>
    </lineage>
</organism>
<reference evidence="2" key="1">
    <citation type="submission" date="2020-03" db="EMBL/GenBank/DDBJ databases">
        <authorList>
            <person name="Weist P."/>
        </authorList>
    </citation>
    <scope>NUCLEOTIDE SEQUENCE</scope>
</reference>
<feature type="region of interest" description="Disordered" evidence="1">
    <location>
        <begin position="1"/>
        <end position="50"/>
    </location>
</feature>
<name>A0A9N7TXN3_PLEPL</name>
<dbReference type="AlphaFoldDB" id="A0A9N7TXN3"/>
<feature type="compositionally biased region" description="Basic residues" evidence="1">
    <location>
        <begin position="17"/>
        <end position="26"/>
    </location>
</feature>
<dbReference type="Proteomes" id="UP001153269">
    <property type="component" value="Unassembled WGS sequence"/>
</dbReference>
<feature type="compositionally biased region" description="Basic and acidic residues" evidence="1">
    <location>
        <begin position="31"/>
        <end position="50"/>
    </location>
</feature>
<proteinExistence type="predicted"/>
<sequence>MWNIIHQSDQRNTNEHKPKKYWKKTGSKTDNPTEDKGKDRGLTTHREGREGGIELRTVRRRGTHNTARQYLSHYCRAGPFTGRSGAISKKMTSSATAQAELSLHSLVLLPGGQMKTFYLHGLWFGNLRYFSAGPEGIQLFRATVIPGTSGVSTP</sequence>
<gene>
    <name evidence="2" type="ORF">PLEPLA_LOCUS8907</name>
</gene>
<comment type="caution">
    <text evidence="2">The sequence shown here is derived from an EMBL/GenBank/DDBJ whole genome shotgun (WGS) entry which is preliminary data.</text>
</comment>
<protein>
    <submittedName>
        <fullName evidence="2">Uncharacterized protein</fullName>
    </submittedName>
</protein>
<dbReference type="EMBL" id="CADEAL010000501">
    <property type="protein sequence ID" value="CAB1421026.1"/>
    <property type="molecule type" value="Genomic_DNA"/>
</dbReference>
<evidence type="ECO:0000313" key="2">
    <source>
        <dbReference type="EMBL" id="CAB1421026.1"/>
    </source>
</evidence>
<accession>A0A9N7TXN3</accession>
<keyword evidence="3" id="KW-1185">Reference proteome</keyword>
<evidence type="ECO:0000256" key="1">
    <source>
        <dbReference type="SAM" id="MobiDB-lite"/>
    </source>
</evidence>